<dbReference type="Pfam" id="PF13439">
    <property type="entry name" value="Glyco_transf_4"/>
    <property type="match status" value="1"/>
</dbReference>
<dbReference type="InterPro" id="IPR001296">
    <property type="entry name" value="Glyco_trans_1"/>
</dbReference>
<accession>A0AA40VTA8</accession>
<dbReference type="SUPFAM" id="SSF53756">
    <property type="entry name" value="UDP-Glycosyltransferase/glycogen phosphorylase"/>
    <property type="match status" value="1"/>
</dbReference>
<keyword evidence="4" id="KW-1185">Reference proteome</keyword>
<name>A0AA40VTA8_9NOST</name>
<dbReference type="PANTHER" id="PTHR45947:SF3">
    <property type="entry name" value="SULFOQUINOVOSYL TRANSFERASE SQD2"/>
    <property type="match status" value="1"/>
</dbReference>
<dbReference type="Pfam" id="PF00534">
    <property type="entry name" value="Glycos_transf_1"/>
    <property type="match status" value="1"/>
</dbReference>
<dbReference type="GO" id="GO:0016757">
    <property type="term" value="F:glycosyltransferase activity"/>
    <property type="evidence" value="ECO:0007669"/>
    <property type="project" value="InterPro"/>
</dbReference>
<proteinExistence type="predicted"/>
<dbReference type="AlphaFoldDB" id="A0AA40VTA8"/>
<evidence type="ECO:0000259" key="1">
    <source>
        <dbReference type="Pfam" id="PF00534"/>
    </source>
</evidence>
<gene>
    <name evidence="3" type="ORF">FNW02_21200</name>
</gene>
<organism evidence="3 4">
    <name type="scientific">Komarekiella delphini-convector SJRDD-AB1</name>
    <dbReference type="NCBI Taxonomy" id="2593771"/>
    <lineage>
        <taxon>Bacteria</taxon>
        <taxon>Bacillati</taxon>
        <taxon>Cyanobacteriota</taxon>
        <taxon>Cyanophyceae</taxon>
        <taxon>Nostocales</taxon>
        <taxon>Nostocaceae</taxon>
        <taxon>Komarekiella</taxon>
        <taxon>Komarekiella delphini-convector</taxon>
    </lineage>
</organism>
<feature type="domain" description="Glycosyl transferase family 1" evidence="1">
    <location>
        <begin position="190"/>
        <end position="355"/>
    </location>
</feature>
<dbReference type="EMBL" id="VJXY01000025">
    <property type="protein sequence ID" value="MBD6618271.1"/>
    <property type="molecule type" value="Genomic_DNA"/>
</dbReference>
<sequence>MQKILHLIHSFNRGGIEKWLLSMLQEIPRNKCEMDFCCKGEDIGTLAAIAQSDAKLFHCPLGLGHFGFVQGLKRILVEGQYHILHNHSETYSGIAVWVAKQLGIPVITSFHNTSFSPQTTITRLPIVRRLRSIYGMLSIGYALRHSDLLTGCSQGVIQSLGQGTKIKQLPQVLYYGVSQPPLATSQEYTAFRNSFGWSDETPIILHVGRLIEQKNHLGVLSVFKLVLEHIPTTKLLLVGEGPLRSLIEDAIANWGLTKSVLLLGERDDVPSLMSRSDVFFLPSLHEGLPVVALEASAASLPIVGSKIPGLLEAVRDGETALLHDIDDIQGMAKSLVKLISDRTYNDQLGQAGQRWVKNQYSTATSAHQLLEAYKSLM</sequence>
<dbReference type="InterPro" id="IPR050194">
    <property type="entry name" value="Glycosyltransferase_grp1"/>
</dbReference>
<evidence type="ECO:0000313" key="4">
    <source>
        <dbReference type="Proteomes" id="UP001165986"/>
    </source>
</evidence>
<evidence type="ECO:0000313" key="3">
    <source>
        <dbReference type="EMBL" id="MBD6618271.1"/>
    </source>
</evidence>
<dbReference type="CDD" id="cd03801">
    <property type="entry name" value="GT4_PimA-like"/>
    <property type="match status" value="1"/>
</dbReference>
<protein>
    <submittedName>
        <fullName evidence="3">Glycosyltransferase family 4 protein</fullName>
    </submittedName>
</protein>
<comment type="caution">
    <text evidence="3">The sequence shown here is derived from an EMBL/GenBank/DDBJ whole genome shotgun (WGS) entry which is preliminary data.</text>
</comment>
<dbReference type="PANTHER" id="PTHR45947">
    <property type="entry name" value="SULFOQUINOVOSYL TRANSFERASE SQD2"/>
    <property type="match status" value="1"/>
</dbReference>
<dbReference type="Gene3D" id="3.40.50.2000">
    <property type="entry name" value="Glycogen Phosphorylase B"/>
    <property type="match status" value="2"/>
</dbReference>
<dbReference type="Proteomes" id="UP001165986">
    <property type="component" value="Unassembled WGS sequence"/>
</dbReference>
<dbReference type="InterPro" id="IPR028098">
    <property type="entry name" value="Glyco_trans_4-like_N"/>
</dbReference>
<evidence type="ECO:0000259" key="2">
    <source>
        <dbReference type="Pfam" id="PF13439"/>
    </source>
</evidence>
<dbReference type="RefSeq" id="WP_191759487.1">
    <property type="nucleotide sequence ID" value="NZ_VJXY01000025.1"/>
</dbReference>
<reference evidence="3" key="1">
    <citation type="submission" date="2019-07" db="EMBL/GenBank/DDBJ databases">
        <title>Toxilogical consequences of a new and cryptic species of cyanobacteria (Komarekiella delphini-convector) recovered from the epidermis of a bottlenose dolphin and 1500 ft. in the air.</title>
        <authorList>
            <person name="Brown A.O."/>
            <person name="Dvorak P."/>
            <person name="Villanueva C.D."/>
            <person name="Foss A.J."/>
            <person name="Garvey A.D."/>
            <person name="Gibson Q.A."/>
            <person name="Johansen J.R."/>
            <person name="Casamatta D.A."/>
        </authorList>
    </citation>
    <scope>NUCLEOTIDE SEQUENCE</scope>
    <source>
        <strain evidence="3">SJRDD-AB1</strain>
    </source>
</reference>
<feature type="domain" description="Glycosyltransferase subfamily 4-like N-terminal" evidence="2">
    <location>
        <begin position="14"/>
        <end position="167"/>
    </location>
</feature>